<sequence>MKKSLQIRPSDTINAFLLFFIIHAAQIGIGIQGFQRIVYQDAKHDAWISVILAGLATHIIAIFMLKTLEIYGSNDLYGIHQDIFGKWIGNFFNIIYILYSSVSFFAVLRNYIDVVQSWVFPDLGTWFLAASLLLIIIYTFTGGLRVIVGMTFFSVVLSIGLFPMIAFPMKYMEPRNLLPILEANLGELLKGLKSMSFTIIGFEILYVIYPFVKDKENAKKHIHLGLFATSIIYLSIMLVTLTYFSGEQLTKTIWATLSLFSIVEFPFIERFEYIAVCFWMLIILPNLCLFIWSAFRGTRRLVNISAKKFVWIFSSIIFLVSLTFKTRFQINTFNDYFGQLAFYIIFIYPIILYFFATVKKKFKSRKEQVD</sequence>
<dbReference type="EMBL" id="BJYL01000027">
    <property type="protein sequence ID" value="GEN83792.1"/>
    <property type="molecule type" value="Genomic_DNA"/>
</dbReference>
<organism evidence="9 10">
    <name type="scientific">Sporosarcina luteola</name>
    <dbReference type="NCBI Taxonomy" id="582850"/>
    <lineage>
        <taxon>Bacteria</taxon>
        <taxon>Bacillati</taxon>
        <taxon>Bacillota</taxon>
        <taxon>Bacilli</taxon>
        <taxon>Bacillales</taxon>
        <taxon>Caryophanaceae</taxon>
        <taxon>Sporosarcina</taxon>
    </lineage>
</organism>
<dbReference type="Proteomes" id="UP000321901">
    <property type="component" value="Unassembled WGS sequence"/>
</dbReference>
<dbReference type="InterPro" id="IPR004761">
    <property type="entry name" value="Spore_GerAB"/>
</dbReference>
<evidence type="ECO:0000313" key="9">
    <source>
        <dbReference type="EMBL" id="GEN83792.1"/>
    </source>
</evidence>
<feature type="transmembrane region" description="Helical" evidence="8">
    <location>
        <begin position="12"/>
        <end position="34"/>
    </location>
</feature>
<reference evidence="9 10" key="1">
    <citation type="submission" date="2019-07" db="EMBL/GenBank/DDBJ databases">
        <title>Whole genome shotgun sequence of Sporosarcina luteola NBRC 105378.</title>
        <authorList>
            <person name="Hosoyama A."/>
            <person name="Uohara A."/>
            <person name="Ohji S."/>
            <person name="Ichikawa N."/>
        </authorList>
    </citation>
    <scope>NUCLEOTIDE SEQUENCE [LARGE SCALE GENOMIC DNA]</scope>
    <source>
        <strain evidence="9 10">NBRC 105378</strain>
    </source>
</reference>
<comment type="subcellular location">
    <subcellularLocation>
        <location evidence="1">Membrane</location>
        <topology evidence="1">Multi-pass membrane protein</topology>
    </subcellularLocation>
</comment>
<name>A0A511Z8L1_9BACL</name>
<gene>
    <name evidence="9" type="ORF">SLU01_21040</name>
</gene>
<keyword evidence="5 8" id="KW-0812">Transmembrane</keyword>
<dbReference type="PANTHER" id="PTHR34975:SF2">
    <property type="entry name" value="SPORE GERMINATION PROTEIN A2"/>
    <property type="match status" value="1"/>
</dbReference>
<dbReference type="GO" id="GO:0009847">
    <property type="term" value="P:spore germination"/>
    <property type="evidence" value="ECO:0007669"/>
    <property type="project" value="InterPro"/>
</dbReference>
<evidence type="ECO:0000256" key="8">
    <source>
        <dbReference type="SAM" id="Phobius"/>
    </source>
</evidence>
<evidence type="ECO:0000313" key="10">
    <source>
        <dbReference type="Proteomes" id="UP000321901"/>
    </source>
</evidence>
<feature type="transmembrane region" description="Helical" evidence="8">
    <location>
        <begin position="336"/>
        <end position="356"/>
    </location>
</feature>
<evidence type="ECO:0000256" key="4">
    <source>
        <dbReference type="ARBA" id="ARBA00022544"/>
    </source>
</evidence>
<proteinExistence type="inferred from homology"/>
<dbReference type="PANTHER" id="PTHR34975">
    <property type="entry name" value="SPORE GERMINATION PROTEIN A2"/>
    <property type="match status" value="1"/>
</dbReference>
<feature type="transmembrane region" description="Helical" evidence="8">
    <location>
        <begin position="46"/>
        <end position="66"/>
    </location>
</feature>
<feature type="transmembrane region" description="Helical" evidence="8">
    <location>
        <begin position="118"/>
        <end position="140"/>
    </location>
</feature>
<keyword evidence="4" id="KW-0309">Germination</keyword>
<comment type="similarity">
    <text evidence="2">Belongs to the amino acid-polyamine-organocation (APC) superfamily. Spore germination protein (SGP) (TC 2.A.3.9) family.</text>
</comment>
<keyword evidence="10" id="KW-1185">Reference proteome</keyword>
<comment type="caution">
    <text evidence="9">The sequence shown here is derived from an EMBL/GenBank/DDBJ whole genome shotgun (WGS) entry which is preliminary data.</text>
</comment>
<evidence type="ECO:0000256" key="1">
    <source>
        <dbReference type="ARBA" id="ARBA00004141"/>
    </source>
</evidence>
<keyword evidence="3" id="KW-0813">Transport</keyword>
<dbReference type="AlphaFoldDB" id="A0A511Z8L1"/>
<evidence type="ECO:0000256" key="5">
    <source>
        <dbReference type="ARBA" id="ARBA00022692"/>
    </source>
</evidence>
<feature type="transmembrane region" description="Helical" evidence="8">
    <location>
        <begin position="194"/>
        <end position="212"/>
    </location>
</feature>
<dbReference type="GO" id="GO:0016020">
    <property type="term" value="C:membrane"/>
    <property type="evidence" value="ECO:0007669"/>
    <property type="project" value="UniProtKB-SubCell"/>
</dbReference>
<feature type="transmembrane region" description="Helical" evidence="8">
    <location>
        <begin position="273"/>
        <end position="294"/>
    </location>
</feature>
<dbReference type="RefSeq" id="WP_147058048.1">
    <property type="nucleotide sequence ID" value="NZ_BJYL01000027.1"/>
</dbReference>
<accession>A0A511Z8L1</accession>
<feature type="transmembrane region" description="Helical" evidence="8">
    <location>
        <begin position="306"/>
        <end position="324"/>
    </location>
</feature>
<feature type="transmembrane region" description="Helical" evidence="8">
    <location>
        <begin position="224"/>
        <end position="244"/>
    </location>
</feature>
<feature type="transmembrane region" description="Helical" evidence="8">
    <location>
        <begin position="147"/>
        <end position="169"/>
    </location>
</feature>
<keyword evidence="7 8" id="KW-0472">Membrane</keyword>
<protein>
    <submittedName>
        <fullName evidence="9">Germination protein GerB</fullName>
    </submittedName>
</protein>
<keyword evidence="6 8" id="KW-1133">Transmembrane helix</keyword>
<evidence type="ECO:0000256" key="3">
    <source>
        <dbReference type="ARBA" id="ARBA00022448"/>
    </source>
</evidence>
<evidence type="ECO:0000256" key="6">
    <source>
        <dbReference type="ARBA" id="ARBA00022989"/>
    </source>
</evidence>
<dbReference type="Pfam" id="PF03845">
    <property type="entry name" value="Spore_permease"/>
    <property type="match status" value="1"/>
</dbReference>
<dbReference type="OrthoDB" id="1931502at2"/>
<evidence type="ECO:0000256" key="2">
    <source>
        <dbReference type="ARBA" id="ARBA00007998"/>
    </source>
</evidence>
<feature type="transmembrane region" description="Helical" evidence="8">
    <location>
        <begin position="87"/>
        <end position="112"/>
    </location>
</feature>
<dbReference type="NCBIfam" id="TIGR00912">
    <property type="entry name" value="2A0309"/>
    <property type="match status" value="1"/>
</dbReference>
<evidence type="ECO:0000256" key="7">
    <source>
        <dbReference type="ARBA" id="ARBA00023136"/>
    </source>
</evidence>